<evidence type="ECO:0000256" key="3">
    <source>
        <dbReference type="SAM" id="SignalP"/>
    </source>
</evidence>
<reference evidence="5 6" key="1">
    <citation type="submission" date="2021-01" db="EMBL/GenBank/DDBJ databases">
        <title>Roseomonas sp. nov, a bacterium isolated from an oil production mixture in Yumen Oilfield.</title>
        <authorList>
            <person name="Wu D."/>
        </authorList>
    </citation>
    <scope>NUCLEOTIDE SEQUENCE [LARGE SCALE GENOMIC DNA]</scope>
    <source>
        <strain evidence="5 6">ROY-5-3</strain>
    </source>
</reference>
<keyword evidence="2" id="KW-0812">Transmembrane</keyword>
<keyword evidence="2" id="KW-1133">Transmembrane helix</keyword>
<protein>
    <submittedName>
        <fullName evidence="5">TIM44-like domain-containing protein</fullName>
    </submittedName>
</protein>
<dbReference type="EMBL" id="JAERQM010000002">
    <property type="protein sequence ID" value="MBU8543534.1"/>
    <property type="molecule type" value="Genomic_DNA"/>
</dbReference>
<feature type="domain" description="Tim44-like" evidence="4">
    <location>
        <begin position="181"/>
        <end position="324"/>
    </location>
</feature>
<evidence type="ECO:0000313" key="5">
    <source>
        <dbReference type="EMBL" id="MBU8543534.1"/>
    </source>
</evidence>
<evidence type="ECO:0000256" key="1">
    <source>
        <dbReference type="SAM" id="MobiDB-lite"/>
    </source>
</evidence>
<dbReference type="Proteomes" id="UP000689967">
    <property type="component" value="Unassembled WGS sequence"/>
</dbReference>
<feature type="region of interest" description="Disordered" evidence="1">
    <location>
        <begin position="27"/>
        <end position="68"/>
    </location>
</feature>
<keyword evidence="2" id="KW-0472">Membrane</keyword>
<feature type="signal peptide" evidence="3">
    <location>
        <begin position="1"/>
        <end position="23"/>
    </location>
</feature>
<feature type="transmembrane region" description="Helical" evidence="2">
    <location>
        <begin position="117"/>
        <end position="138"/>
    </location>
</feature>
<dbReference type="PANTHER" id="PTHR41542">
    <property type="entry name" value="BLL5807 PROTEIN"/>
    <property type="match status" value="1"/>
</dbReference>
<dbReference type="SMART" id="SM00978">
    <property type="entry name" value="Tim44"/>
    <property type="match status" value="1"/>
</dbReference>
<proteinExistence type="predicted"/>
<evidence type="ECO:0000256" key="2">
    <source>
        <dbReference type="SAM" id="Phobius"/>
    </source>
</evidence>
<keyword evidence="6" id="KW-1185">Reference proteome</keyword>
<evidence type="ECO:0000313" key="6">
    <source>
        <dbReference type="Proteomes" id="UP000689967"/>
    </source>
</evidence>
<dbReference type="Pfam" id="PF04280">
    <property type="entry name" value="Tim44"/>
    <property type="match status" value="1"/>
</dbReference>
<name>A0ABS6H4E2_9PROT</name>
<dbReference type="PANTHER" id="PTHR41542:SF1">
    <property type="entry name" value="BLL5807 PROTEIN"/>
    <property type="match status" value="1"/>
</dbReference>
<evidence type="ECO:0000259" key="4">
    <source>
        <dbReference type="SMART" id="SM00978"/>
    </source>
</evidence>
<dbReference type="RefSeq" id="WP_216874013.1">
    <property type="nucleotide sequence ID" value="NZ_JAERQM010000002.1"/>
</dbReference>
<keyword evidence="3" id="KW-0732">Signal</keyword>
<comment type="caution">
    <text evidence="5">The sequence shown here is derived from an EMBL/GenBank/DDBJ whole genome shotgun (WGS) entry which is preliminary data.</text>
</comment>
<sequence length="326" mass="33695">MRRKASILAAVAVVALALAPAFAEARRGGGFSSGSRGARTYQAPPPTSTAPGGATQMQRTQAAPTAATAGAATAGTAAAGAAAARTGMRGGLMGGLLGAGLFGMFLGAGLFGGLGGFASILGLLLQVALIGGVIWLVMRMIRGRREATAGGPPNAYARDMQQGVGPRPMTGGTMGAPRGAMPAAAEPEVATQPLQIVESDYQEFEQNLHAVNDAWTRQDLEALRRLSTPEMTNYFANDLKDLRARGWTNATSGTQLLAGDLSEAWQENGQHFATVAMRYSIVDVTTDAAGKVVEGDATAPQTVTELLTYTRFPGEAWRLSAIQQTA</sequence>
<accession>A0ABS6H4E2</accession>
<feature type="chain" id="PRO_5046425963" evidence="3">
    <location>
        <begin position="24"/>
        <end position="326"/>
    </location>
</feature>
<gene>
    <name evidence="5" type="ORF">JJQ90_07445</name>
</gene>
<feature type="transmembrane region" description="Helical" evidence="2">
    <location>
        <begin position="91"/>
        <end position="111"/>
    </location>
</feature>
<feature type="transmembrane region" description="Helical" evidence="2">
    <location>
        <begin position="66"/>
        <end position="84"/>
    </location>
</feature>
<dbReference type="InterPro" id="IPR007379">
    <property type="entry name" value="Tim44-like_dom"/>
</dbReference>
<organism evidence="5 6">
    <name type="scientific">Falsiroseomonas oleicola</name>
    <dbReference type="NCBI Taxonomy" id="2801474"/>
    <lineage>
        <taxon>Bacteria</taxon>
        <taxon>Pseudomonadati</taxon>
        <taxon>Pseudomonadota</taxon>
        <taxon>Alphaproteobacteria</taxon>
        <taxon>Acetobacterales</taxon>
        <taxon>Roseomonadaceae</taxon>
        <taxon>Falsiroseomonas</taxon>
    </lineage>
</organism>